<comment type="similarity">
    <text evidence="1">Belongs to the FAH family.</text>
</comment>
<evidence type="ECO:0000313" key="5">
    <source>
        <dbReference type="Proteomes" id="UP001589896"/>
    </source>
</evidence>
<dbReference type="PANTHER" id="PTHR42796:SF4">
    <property type="entry name" value="FUMARYLACETOACETATE HYDROLASE DOMAIN-CONTAINING PROTEIN 2A"/>
    <property type="match status" value="1"/>
</dbReference>
<dbReference type="InterPro" id="IPR036663">
    <property type="entry name" value="Fumarylacetoacetase_C_sf"/>
</dbReference>
<proteinExistence type="inferred from homology"/>
<name>A0ABV6RX20_9GAMM</name>
<sequence>MKLANVGGRAVLVVGEGAGIDLERASQGRIGPDPQDVVARWDVFLDFISRLRYSPENADVSFTPADLGPPVPRPSQVFAIGVNYREHADEAGYPPDSLPVTFTKFASCLTGPQAEVALPTDTVDWEVELVVVIGRRGRNVSRDAAWDHVAGVTVGQDLSERTSQLEGSKPQYSLAKSFQGFGPTGPWLVTPDELPDRDDLAISCSIGDETLQSSRTSRMIYDIPELIARLSAVCELQPGDLIFTGTPSGVGNARTPKRFLTPAEELVSSIEGIGSIRTTFRTA</sequence>
<dbReference type="InterPro" id="IPR011234">
    <property type="entry name" value="Fumarylacetoacetase-like_C"/>
</dbReference>
<reference evidence="4 5" key="1">
    <citation type="submission" date="2024-09" db="EMBL/GenBank/DDBJ databases">
        <authorList>
            <person name="Sun Q."/>
            <person name="Mori K."/>
        </authorList>
    </citation>
    <scope>NUCLEOTIDE SEQUENCE [LARGE SCALE GENOMIC DNA]</scope>
    <source>
        <strain evidence="4 5">KCTC 23076</strain>
    </source>
</reference>
<accession>A0ABV6RX20</accession>
<evidence type="ECO:0000256" key="2">
    <source>
        <dbReference type="ARBA" id="ARBA00022723"/>
    </source>
</evidence>
<dbReference type="InterPro" id="IPR051121">
    <property type="entry name" value="FAH"/>
</dbReference>
<evidence type="ECO:0000313" key="4">
    <source>
        <dbReference type="EMBL" id="MFC0681525.1"/>
    </source>
</evidence>
<dbReference type="GO" id="GO:0016787">
    <property type="term" value="F:hydrolase activity"/>
    <property type="evidence" value="ECO:0007669"/>
    <property type="project" value="UniProtKB-KW"/>
</dbReference>
<comment type="caution">
    <text evidence="4">The sequence shown here is derived from an EMBL/GenBank/DDBJ whole genome shotgun (WGS) entry which is preliminary data.</text>
</comment>
<dbReference type="RefSeq" id="WP_386674302.1">
    <property type="nucleotide sequence ID" value="NZ_JBHLTG010000008.1"/>
</dbReference>
<keyword evidence="4" id="KW-0378">Hydrolase</keyword>
<evidence type="ECO:0000259" key="3">
    <source>
        <dbReference type="Pfam" id="PF01557"/>
    </source>
</evidence>
<dbReference type="EMBL" id="JBHLTG010000008">
    <property type="protein sequence ID" value="MFC0681525.1"/>
    <property type="molecule type" value="Genomic_DNA"/>
</dbReference>
<evidence type="ECO:0000256" key="1">
    <source>
        <dbReference type="ARBA" id="ARBA00010211"/>
    </source>
</evidence>
<dbReference type="Pfam" id="PF01557">
    <property type="entry name" value="FAA_hydrolase"/>
    <property type="match status" value="1"/>
</dbReference>
<dbReference type="SUPFAM" id="SSF56529">
    <property type="entry name" value="FAH"/>
    <property type="match status" value="1"/>
</dbReference>
<feature type="domain" description="Fumarylacetoacetase-like C-terminal" evidence="3">
    <location>
        <begin position="77"/>
        <end position="280"/>
    </location>
</feature>
<organism evidence="4 5">
    <name type="scientific">Lysobacter korlensis</name>
    <dbReference type="NCBI Taxonomy" id="553636"/>
    <lineage>
        <taxon>Bacteria</taxon>
        <taxon>Pseudomonadati</taxon>
        <taxon>Pseudomonadota</taxon>
        <taxon>Gammaproteobacteria</taxon>
        <taxon>Lysobacterales</taxon>
        <taxon>Lysobacteraceae</taxon>
        <taxon>Lysobacter</taxon>
    </lineage>
</organism>
<protein>
    <submittedName>
        <fullName evidence="4">Fumarylacetoacetate hydrolase family protein</fullName>
    </submittedName>
</protein>
<dbReference type="Gene3D" id="3.90.850.10">
    <property type="entry name" value="Fumarylacetoacetase-like, C-terminal domain"/>
    <property type="match status" value="1"/>
</dbReference>
<keyword evidence="2" id="KW-0479">Metal-binding</keyword>
<dbReference type="Proteomes" id="UP001589896">
    <property type="component" value="Unassembled WGS sequence"/>
</dbReference>
<gene>
    <name evidence="4" type="ORF">ACFFGH_27165</name>
</gene>
<dbReference type="PANTHER" id="PTHR42796">
    <property type="entry name" value="FUMARYLACETOACETATE HYDROLASE DOMAIN-CONTAINING PROTEIN 2A-RELATED"/>
    <property type="match status" value="1"/>
</dbReference>
<keyword evidence="5" id="KW-1185">Reference proteome</keyword>